<dbReference type="Pfam" id="PF03928">
    <property type="entry name" value="HbpS-like"/>
    <property type="match status" value="1"/>
</dbReference>
<dbReference type="InterPro" id="IPR010371">
    <property type="entry name" value="YBR137W-like"/>
</dbReference>
<dbReference type="PANTHER" id="PTHR28255:SF1">
    <property type="entry name" value="UPF0303 PROTEIN YBR137W"/>
    <property type="match status" value="1"/>
</dbReference>
<name>A0A6V8KKA5_9ACTN</name>
<reference evidence="2 3" key="1">
    <citation type="submission" date="2020-03" db="EMBL/GenBank/DDBJ databases">
        <title>Whole genome shotgun sequence of Phytohabitans houttuyneae NBRC 108639.</title>
        <authorList>
            <person name="Komaki H."/>
            <person name="Tamura T."/>
        </authorList>
    </citation>
    <scope>NUCLEOTIDE SEQUENCE [LARGE SCALE GENOMIC DNA]</scope>
    <source>
        <strain evidence="2 3">NBRC 108639</strain>
    </source>
</reference>
<comment type="caution">
    <text evidence="2">The sequence shown here is derived from an EMBL/GenBank/DDBJ whole genome shotgun (WGS) entry which is preliminary data.</text>
</comment>
<accession>A0A6V8KKA5</accession>
<dbReference type="EMBL" id="BLPF01000002">
    <property type="protein sequence ID" value="GFJ82187.1"/>
    <property type="molecule type" value="Genomic_DNA"/>
</dbReference>
<dbReference type="Proteomes" id="UP000482800">
    <property type="component" value="Unassembled WGS sequence"/>
</dbReference>
<gene>
    <name evidence="2" type="ORF">Phou_063670</name>
</gene>
<dbReference type="InterPro" id="IPR005624">
    <property type="entry name" value="PduO/GlcC-like"/>
</dbReference>
<sequence>MAAWTVHRKHGHAAFLKAPGIVLWLDRFDDRRRGRYAVTPELREQEERLQFDRFDHDDAWELGNLLVRLARERGLPVTVDIRRGDHQLFHYALPGTSPDNDDWIERKIRVVRRFGHSSYLVGQSYRDRGTTFDAEPHLEPALYAAHGGCFPIIVKGTGPVGTVTVSGLPQLDDHRLVVEAIEAFLESRGAEKSPGS</sequence>
<organism evidence="2 3">
    <name type="scientific">Phytohabitans houttuyneae</name>
    <dbReference type="NCBI Taxonomy" id="1076126"/>
    <lineage>
        <taxon>Bacteria</taxon>
        <taxon>Bacillati</taxon>
        <taxon>Actinomycetota</taxon>
        <taxon>Actinomycetes</taxon>
        <taxon>Micromonosporales</taxon>
        <taxon>Micromonosporaceae</taxon>
    </lineage>
</organism>
<dbReference type="Gene3D" id="3.30.450.150">
    <property type="entry name" value="Haem-degrading domain"/>
    <property type="match status" value="1"/>
</dbReference>
<reference evidence="2 3" key="2">
    <citation type="submission" date="2020-03" db="EMBL/GenBank/DDBJ databases">
        <authorList>
            <person name="Ichikawa N."/>
            <person name="Kimura A."/>
            <person name="Kitahashi Y."/>
            <person name="Uohara A."/>
        </authorList>
    </citation>
    <scope>NUCLEOTIDE SEQUENCE [LARGE SCALE GENOMIC DNA]</scope>
    <source>
        <strain evidence="2 3">NBRC 108639</strain>
    </source>
</reference>
<protein>
    <recommendedName>
        <fullName evidence="1">UPF0303 protein Phou_063670</fullName>
    </recommendedName>
</protein>
<dbReference type="HAMAP" id="MF_00761">
    <property type="entry name" value="UPF0303"/>
    <property type="match status" value="1"/>
</dbReference>
<dbReference type="AlphaFoldDB" id="A0A6V8KKA5"/>
<dbReference type="NCBIfam" id="NF002696">
    <property type="entry name" value="PRK02487.1-5"/>
    <property type="match status" value="1"/>
</dbReference>
<evidence type="ECO:0000313" key="2">
    <source>
        <dbReference type="EMBL" id="GFJ82187.1"/>
    </source>
</evidence>
<proteinExistence type="inferred from homology"/>
<dbReference type="SUPFAM" id="SSF143744">
    <property type="entry name" value="GlcG-like"/>
    <property type="match status" value="1"/>
</dbReference>
<dbReference type="InterPro" id="IPR038084">
    <property type="entry name" value="PduO/GlcC-like_sf"/>
</dbReference>
<keyword evidence="3" id="KW-1185">Reference proteome</keyword>
<comment type="similarity">
    <text evidence="1">Belongs to the UPF0303 family.</text>
</comment>
<evidence type="ECO:0000256" key="1">
    <source>
        <dbReference type="HAMAP-Rule" id="MF_00761"/>
    </source>
</evidence>
<evidence type="ECO:0000313" key="3">
    <source>
        <dbReference type="Proteomes" id="UP000482800"/>
    </source>
</evidence>
<dbReference type="PANTHER" id="PTHR28255">
    <property type="match status" value="1"/>
</dbReference>